<evidence type="ECO:0000313" key="1">
    <source>
        <dbReference type="EMBL" id="SPF36528.1"/>
    </source>
</evidence>
<reference evidence="2" key="1">
    <citation type="submission" date="2018-02" db="EMBL/GenBank/DDBJ databases">
        <authorList>
            <person name="Hausmann B."/>
        </authorList>
    </citation>
    <scope>NUCLEOTIDE SEQUENCE [LARGE SCALE GENOMIC DNA]</scope>
    <source>
        <strain evidence="2">Peat soil MAG SbA1</strain>
    </source>
</reference>
<dbReference type="OrthoDB" id="9779415at2"/>
<sequence>MFAPVGDRVVPGEGFTPKPGDTVTVSSLRLGSLVNRISSSVRITPWEPGVLALMRNLARRALLTDLG</sequence>
<evidence type="ECO:0000313" key="2">
    <source>
        <dbReference type="Proteomes" id="UP000238701"/>
    </source>
</evidence>
<dbReference type="AlphaFoldDB" id="A0A2U3KA99"/>
<name>A0A2U3KA99_9BACT</name>
<protein>
    <recommendedName>
        <fullName evidence="3">Fumarylacetoacetase-like C-terminal domain-containing protein</fullName>
    </recommendedName>
</protein>
<organism evidence="1 2">
    <name type="scientific">Candidatus Sulfotelmatobacter kueseliae</name>
    <dbReference type="NCBI Taxonomy" id="2042962"/>
    <lineage>
        <taxon>Bacteria</taxon>
        <taxon>Pseudomonadati</taxon>
        <taxon>Acidobacteriota</taxon>
        <taxon>Terriglobia</taxon>
        <taxon>Terriglobales</taxon>
        <taxon>Candidatus Korobacteraceae</taxon>
        <taxon>Candidatus Sulfotelmatobacter</taxon>
    </lineage>
</organism>
<evidence type="ECO:0008006" key="3">
    <source>
        <dbReference type="Google" id="ProtNLM"/>
    </source>
</evidence>
<proteinExistence type="predicted"/>
<dbReference type="Proteomes" id="UP000238701">
    <property type="component" value="Unassembled WGS sequence"/>
</dbReference>
<dbReference type="EMBL" id="OMOD01000062">
    <property type="protein sequence ID" value="SPF36528.1"/>
    <property type="molecule type" value="Genomic_DNA"/>
</dbReference>
<accession>A0A2U3KA99</accession>
<gene>
    <name evidence="1" type="ORF">SBA1_1540002</name>
</gene>